<feature type="compositionally biased region" description="Polar residues" evidence="1">
    <location>
        <begin position="314"/>
        <end position="333"/>
    </location>
</feature>
<dbReference type="InterPro" id="IPR017850">
    <property type="entry name" value="Alkaline_phosphatase_core_sf"/>
</dbReference>
<proteinExistence type="predicted"/>
<accession>A0A369KQ76</accession>
<feature type="region of interest" description="Disordered" evidence="1">
    <location>
        <begin position="279"/>
        <end position="342"/>
    </location>
</feature>
<organism evidence="3 4">
    <name type="scientific">Spirobacillus cienkowskii</name>
    <dbReference type="NCBI Taxonomy" id="495820"/>
    <lineage>
        <taxon>Bacteria</taxon>
        <taxon>Pseudomonadati</taxon>
        <taxon>Bdellovibrionota</taxon>
        <taxon>Oligoflexia</taxon>
        <taxon>Silvanigrellales</taxon>
        <taxon>Spirobacillus</taxon>
    </lineage>
</organism>
<feature type="compositionally biased region" description="Basic and acidic residues" evidence="1">
    <location>
        <begin position="300"/>
        <end position="313"/>
    </location>
</feature>
<dbReference type="AlphaFoldDB" id="A0A369KQ76"/>
<evidence type="ECO:0000256" key="2">
    <source>
        <dbReference type="SAM" id="Phobius"/>
    </source>
</evidence>
<sequence>MPLKRSRLSKLSFYIIIISIIIFLILVLFLFIIYFYPISTISNNFNSAHYSRLVSPWPMSSLDQELLERRRLRRYAKSEQVRRMEKQLQRMENLNIPIYDLFLDNNAEIYSQIYVTSPDDTSFLWPIIPGRKIFNNLNKQEFNRKSVSVIFPHNQWTQINEGVLLLGGEEIKATIPLIKGTRSFSFNLFLLTPGSIRINVGQYVWAKTFTDDDVQKNIRLSIPINDSTATSIKIVSISSSFYLLNANVEQLEHTGRSPIRISNSSNFWLPNNTFVFTNQKSSNAKTDDEDNMVDEEETDEKLPDELKIYDSKEPNPQNTTDNSKNTQKNNLENSPDPLKQVANPQIFSNEPYTIAFGYNILYIQTPKISDLIIKNKKLFSKIAPNLSSLIEQSVVFEKNIAVSESRSENFRKFIFSDHNFLTSSNTPITKEEINGNISKNVYQELRKYGYKIVGISYPEAFYYNDKISESTEFSKIYGRWLEKNDWNFAYKNVKIDDRNLPVSGLDAIFKTNEKSIATPLSSSDFPIISQFLTNVAENIDNVPDWGANELLLINKKDLYIPRAVEAFQQWSKTKQQSRFLAHILLDTDSALIRPTIKDLGKSLTTIGVSSFLNPSKIKEFANISYIDKAIGQLIDTTTARKFEHRTIVFILIPNDNNDSKKNYATGVFKIPGLLPKKDTKYKDVTINDISATLLTNVGIPVGKNISHSSSNISGNMLEKINYNDFNSSQNNISNNKSNFTKYTMVIKPDENNCNSFYWNSKSEPILKIQSSAPVYQIISNEIIEFFPCSIKNKFVSVTWYQKSYKKPSPLNNIDDHLGGYFSYKRPDISNNLPNFYFGNNLVSSNDLVFYFDTMTENQFNSIFIVEEKNNKKCINYIKDNFFTIEKYEKTIKDPEILANKTKIGFFITPL</sequence>
<keyword evidence="2" id="KW-1133">Transmembrane helix</keyword>
<evidence type="ECO:0000313" key="4">
    <source>
        <dbReference type="Proteomes" id="UP000253934"/>
    </source>
</evidence>
<evidence type="ECO:0000313" key="3">
    <source>
        <dbReference type="EMBL" id="RDB36829.1"/>
    </source>
</evidence>
<comment type="caution">
    <text evidence="3">The sequence shown here is derived from an EMBL/GenBank/DDBJ whole genome shotgun (WGS) entry which is preliminary data.</text>
</comment>
<dbReference type="Gene3D" id="3.40.720.10">
    <property type="entry name" value="Alkaline Phosphatase, subunit A"/>
    <property type="match status" value="1"/>
</dbReference>
<keyword evidence="4" id="KW-1185">Reference proteome</keyword>
<gene>
    <name evidence="3" type="ORF">DCC88_03110</name>
</gene>
<feature type="transmembrane region" description="Helical" evidence="2">
    <location>
        <begin position="12"/>
        <end position="36"/>
    </location>
</feature>
<protein>
    <submittedName>
        <fullName evidence="3">Uncharacterized protein</fullName>
    </submittedName>
</protein>
<keyword evidence="2" id="KW-0472">Membrane</keyword>
<dbReference type="Proteomes" id="UP000253934">
    <property type="component" value="Unassembled WGS sequence"/>
</dbReference>
<reference evidence="3" key="1">
    <citation type="submission" date="2018-04" db="EMBL/GenBank/DDBJ databases">
        <title>Draft genome sequence of the Candidatus Spirobacillus cienkowskii, a pathogen of freshwater Daphnia species, reconstructed from hemolymph metagenomic reads.</title>
        <authorList>
            <person name="Bresciani L."/>
            <person name="Lemos L.N."/>
            <person name="Wale N."/>
            <person name="Lin J.Y."/>
            <person name="Fernandes G.R."/>
            <person name="Duffy M.A."/>
            <person name="Rodrigues J.M."/>
        </authorList>
    </citation>
    <scope>NUCLEOTIDE SEQUENCE [LARGE SCALE GENOMIC DNA]</scope>
    <source>
        <strain evidence="3">Binning01</strain>
    </source>
</reference>
<feature type="compositionally biased region" description="Acidic residues" evidence="1">
    <location>
        <begin position="287"/>
        <end position="299"/>
    </location>
</feature>
<name>A0A369KQ76_9BACT</name>
<keyword evidence="2" id="KW-0812">Transmembrane</keyword>
<evidence type="ECO:0000256" key="1">
    <source>
        <dbReference type="SAM" id="MobiDB-lite"/>
    </source>
</evidence>
<dbReference type="EMBL" id="QOVW01000023">
    <property type="protein sequence ID" value="RDB36829.1"/>
    <property type="molecule type" value="Genomic_DNA"/>
</dbReference>